<dbReference type="EMBL" id="LTAY01000010">
    <property type="protein sequence ID" value="OPX50880.1"/>
    <property type="molecule type" value="Genomic_DNA"/>
</dbReference>
<sequence>MSCNNTIECPCKNLKCENRGICCKCVARHSKTNVLPACLRHISNIPVNK</sequence>
<gene>
    <name evidence="1" type="ORF">CLTHE_01600</name>
</gene>
<evidence type="ECO:0000313" key="2">
    <source>
        <dbReference type="Proteomes" id="UP000191448"/>
    </source>
</evidence>
<reference evidence="1 2" key="1">
    <citation type="submission" date="2016-02" db="EMBL/GenBank/DDBJ databases">
        <title>Genome sequence of Clostridium thermobutyricum DSM 4928.</title>
        <authorList>
            <person name="Poehlein A."/>
            <person name="Daniel R."/>
        </authorList>
    </citation>
    <scope>NUCLEOTIDE SEQUENCE [LARGE SCALE GENOMIC DNA]</scope>
    <source>
        <strain evidence="1 2">DSM 4928</strain>
    </source>
</reference>
<dbReference type="Proteomes" id="UP000191448">
    <property type="component" value="Unassembled WGS sequence"/>
</dbReference>
<proteinExistence type="predicted"/>
<evidence type="ECO:0000313" key="1">
    <source>
        <dbReference type="EMBL" id="OPX50880.1"/>
    </source>
</evidence>
<dbReference type="OrthoDB" id="9800443at2"/>
<dbReference type="RefSeq" id="WP_158082633.1">
    <property type="nucleotide sequence ID" value="NZ_LTAY01000010.1"/>
</dbReference>
<name>A0A1V4SZ26_9CLOT</name>
<dbReference type="AlphaFoldDB" id="A0A1V4SZ26"/>
<accession>A0A1V4SZ26</accession>
<protein>
    <submittedName>
        <fullName evidence="1">Uncharacterized protein</fullName>
    </submittedName>
</protein>
<comment type="caution">
    <text evidence="1">The sequence shown here is derived from an EMBL/GenBank/DDBJ whole genome shotgun (WGS) entry which is preliminary data.</text>
</comment>
<organism evidence="1 2">
    <name type="scientific">Clostridium thermobutyricum DSM 4928</name>
    <dbReference type="NCBI Taxonomy" id="1121339"/>
    <lineage>
        <taxon>Bacteria</taxon>
        <taxon>Bacillati</taxon>
        <taxon>Bacillota</taxon>
        <taxon>Clostridia</taxon>
        <taxon>Eubacteriales</taxon>
        <taxon>Clostridiaceae</taxon>
        <taxon>Clostridium</taxon>
    </lineage>
</organism>